<evidence type="ECO:0000256" key="3">
    <source>
        <dbReference type="ARBA" id="ARBA00023125"/>
    </source>
</evidence>
<dbReference type="GO" id="GO:0003677">
    <property type="term" value="F:DNA binding"/>
    <property type="evidence" value="ECO:0007669"/>
    <property type="project" value="UniProtKB-KW"/>
</dbReference>
<accession>A0A2U1USS8</accession>
<name>A0A2U1USS8_9GAMM</name>
<keyword evidence="3" id="KW-0238">DNA-binding</keyword>
<reference evidence="6 8" key="1">
    <citation type="submission" date="2018-04" db="EMBL/GenBank/DDBJ databases">
        <title>Brenneria corticis sp.nov.</title>
        <authorList>
            <person name="Li Y."/>
        </authorList>
    </citation>
    <scope>NUCLEOTIDE SEQUENCE [LARGE SCALE GENOMIC DNA]</scope>
    <source>
        <strain evidence="6 8">LMG 2694</strain>
    </source>
</reference>
<dbReference type="EMBL" id="CP034036">
    <property type="protein sequence ID" value="QCR04641.1"/>
    <property type="molecule type" value="Genomic_DNA"/>
</dbReference>
<evidence type="ECO:0000313" key="9">
    <source>
        <dbReference type="Proteomes" id="UP000303847"/>
    </source>
</evidence>
<evidence type="ECO:0000256" key="1">
    <source>
        <dbReference type="ARBA" id="ARBA00006157"/>
    </source>
</evidence>
<keyword evidence="9" id="KW-1185">Reference proteome</keyword>
<dbReference type="EMBL" id="QDKK01000011">
    <property type="protein sequence ID" value="PWC24694.1"/>
    <property type="molecule type" value="Genomic_DNA"/>
</dbReference>
<dbReference type="SUPFAM" id="SSF47413">
    <property type="entry name" value="lambda repressor-like DNA-binding domains"/>
    <property type="match status" value="1"/>
</dbReference>
<dbReference type="InterPro" id="IPR010982">
    <property type="entry name" value="Lambda_DNA-bd_dom_sf"/>
</dbReference>
<protein>
    <submittedName>
        <fullName evidence="6">Transcriptional regulator</fullName>
    </submittedName>
</protein>
<dbReference type="Proteomes" id="UP000295985">
    <property type="component" value="Unassembled WGS sequence"/>
</dbReference>
<keyword evidence="2" id="KW-0805">Transcription regulation</keyword>
<evidence type="ECO:0000313" key="8">
    <source>
        <dbReference type="Proteomes" id="UP000295985"/>
    </source>
</evidence>
<keyword evidence="4" id="KW-0804">Transcription</keyword>
<dbReference type="InterPro" id="IPR038722">
    <property type="entry name" value="Ner_HTH_dom"/>
</dbReference>
<organism evidence="6 8">
    <name type="scientific">Brenneria nigrifluens DSM 30175 = ATCC 13028</name>
    <dbReference type="NCBI Taxonomy" id="1121120"/>
    <lineage>
        <taxon>Bacteria</taxon>
        <taxon>Pseudomonadati</taxon>
        <taxon>Pseudomonadota</taxon>
        <taxon>Gammaproteobacteria</taxon>
        <taxon>Enterobacterales</taxon>
        <taxon>Pectobacteriaceae</taxon>
        <taxon>Brenneria</taxon>
    </lineage>
</organism>
<dbReference type="RefSeq" id="WP_009112822.1">
    <property type="nucleotide sequence ID" value="NZ_CP034036.1"/>
</dbReference>
<dbReference type="OrthoDB" id="5405994at2"/>
<proteinExistence type="inferred from homology"/>
<reference evidence="7 9" key="2">
    <citation type="submission" date="2018-11" db="EMBL/GenBank/DDBJ databases">
        <title>Genome sequences of Brenneria nigrifluens and Brenneria rubrifaciens.</title>
        <authorList>
            <person name="Poret-Peterson A.T."/>
            <person name="McClean A.E."/>
            <person name="Kluepfel D.A."/>
        </authorList>
    </citation>
    <scope>NUCLEOTIDE SEQUENCE [LARGE SCALE GENOMIC DNA]</scope>
    <source>
        <strain evidence="7 9">ATCC 13028</strain>
    </source>
</reference>
<gene>
    <name evidence="6" type="ORF">DDT54_08385</name>
    <name evidence="7" type="ORF">EH206_10940</name>
</gene>
<comment type="similarity">
    <text evidence="1">Belongs to the ner transcriptional regulatory family.</text>
</comment>
<dbReference type="Pfam" id="PF13693">
    <property type="entry name" value="HTH_35"/>
    <property type="match status" value="1"/>
</dbReference>
<evidence type="ECO:0000313" key="7">
    <source>
        <dbReference type="EMBL" id="QCR04641.1"/>
    </source>
</evidence>
<sequence length="70" mass="7861">MSGEKRVNMHRADIVAALRKKNLSLSGLGREHNLSPYTLKNALDKPYPKAEKIIADAIGMTPQEIWPGRY</sequence>
<evidence type="ECO:0000259" key="5">
    <source>
        <dbReference type="Pfam" id="PF13693"/>
    </source>
</evidence>
<evidence type="ECO:0000313" key="6">
    <source>
        <dbReference type="EMBL" id="PWC24694.1"/>
    </source>
</evidence>
<dbReference type="AlphaFoldDB" id="A0A2U1USS8"/>
<evidence type="ECO:0000256" key="2">
    <source>
        <dbReference type="ARBA" id="ARBA00023015"/>
    </source>
</evidence>
<dbReference type="Gene3D" id="1.10.260.40">
    <property type="entry name" value="lambda repressor-like DNA-binding domains"/>
    <property type="match status" value="1"/>
</dbReference>
<dbReference type="Proteomes" id="UP000303847">
    <property type="component" value="Chromosome"/>
</dbReference>
<evidence type="ECO:0000256" key="4">
    <source>
        <dbReference type="ARBA" id="ARBA00023163"/>
    </source>
</evidence>
<feature type="domain" description="Ner winged helix-turn-helix DNA-binding" evidence="5">
    <location>
        <begin position="9"/>
        <end position="70"/>
    </location>
</feature>